<dbReference type="OMA" id="ARTYCEC"/>
<evidence type="ECO:0000256" key="15">
    <source>
        <dbReference type="SAM" id="Phobius"/>
    </source>
</evidence>
<feature type="disulfide bond" evidence="13">
    <location>
        <begin position="740"/>
        <end position="799"/>
    </location>
</feature>
<comment type="subcellular location">
    <subcellularLocation>
        <location evidence="1">Membrane</location>
        <topology evidence="1">Multi-pass membrane protein</topology>
    </subcellularLocation>
</comment>
<dbReference type="GO" id="GO:0015276">
    <property type="term" value="F:ligand-gated monoatomic ion channel activity"/>
    <property type="evidence" value="ECO:0007669"/>
    <property type="project" value="InterPro"/>
</dbReference>
<evidence type="ECO:0000256" key="10">
    <source>
        <dbReference type="ARBA" id="ARBA00023180"/>
    </source>
</evidence>
<feature type="non-terminal residue" evidence="19">
    <location>
        <position position="1"/>
    </location>
</feature>
<evidence type="ECO:0000256" key="5">
    <source>
        <dbReference type="ARBA" id="ARBA00022729"/>
    </source>
</evidence>
<dbReference type="PIRSF" id="PIRSF037090">
    <property type="entry name" value="Iontro_Glu-like_rcpt_pln"/>
    <property type="match status" value="1"/>
</dbReference>
<dbReference type="SUPFAM" id="SSF81324">
    <property type="entry name" value="Voltage-gated potassium channels"/>
    <property type="match status" value="1"/>
</dbReference>
<reference evidence="19 20" key="1">
    <citation type="journal article" date="2021" name="Nat. Plants">
        <title>The Taxus genome provides insights into paclitaxel biosynthesis.</title>
        <authorList>
            <person name="Xiong X."/>
            <person name="Gou J."/>
            <person name="Liao Q."/>
            <person name="Li Y."/>
            <person name="Zhou Q."/>
            <person name="Bi G."/>
            <person name="Li C."/>
            <person name="Du R."/>
            <person name="Wang X."/>
            <person name="Sun T."/>
            <person name="Guo L."/>
            <person name="Liang H."/>
            <person name="Lu P."/>
            <person name="Wu Y."/>
            <person name="Zhang Z."/>
            <person name="Ro D.K."/>
            <person name="Shang Y."/>
            <person name="Huang S."/>
            <person name="Yan J."/>
        </authorList>
    </citation>
    <scope>NUCLEOTIDE SEQUENCE [LARGE SCALE GENOMIC DNA]</scope>
    <source>
        <strain evidence="19">Ta-2019</strain>
    </source>
</reference>
<organism evidence="19 20">
    <name type="scientific">Taxus chinensis</name>
    <name type="common">Chinese yew</name>
    <name type="synonym">Taxus wallichiana var. chinensis</name>
    <dbReference type="NCBI Taxonomy" id="29808"/>
    <lineage>
        <taxon>Eukaryota</taxon>
        <taxon>Viridiplantae</taxon>
        <taxon>Streptophyta</taxon>
        <taxon>Embryophyta</taxon>
        <taxon>Tracheophyta</taxon>
        <taxon>Spermatophyta</taxon>
        <taxon>Pinopsida</taxon>
        <taxon>Pinidae</taxon>
        <taxon>Conifers II</taxon>
        <taxon>Cupressales</taxon>
        <taxon>Taxaceae</taxon>
        <taxon>Taxus</taxon>
    </lineage>
</organism>
<feature type="transmembrane region" description="Helical" evidence="15">
    <location>
        <begin position="573"/>
        <end position="593"/>
    </location>
</feature>
<comment type="caution">
    <text evidence="19">The sequence shown here is derived from an EMBL/GenBank/DDBJ whole genome shotgun (WGS) entry which is preliminary data.</text>
</comment>
<evidence type="ECO:0000256" key="13">
    <source>
        <dbReference type="PIRSR" id="PIRSR037090-50"/>
    </source>
</evidence>
<gene>
    <name evidence="19" type="ORF">KI387_022775</name>
</gene>
<proteinExistence type="inferred from homology"/>
<keyword evidence="4 15" id="KW-0812">Transmembrane</keyword>
<feature type="region of interest" description="Disordered" evidence="14">
    <location>
        <begin position="874"/>
        <end position="911"/>
    </location>
</feature>
<dbReference type="CDD" id="cd13686">
    <property type="entry name" value="GluR_Plant"/>
    <property type="match status" value="1"/>
</dbReference>
<dbReference type="GO" id="GO:0016020">
    <property type="term" value="C:membrane"/>
    <property type="evidence" value="ECO:0007669"/>
    <property type="project" value="UniProtKB-SubCell"/>
</dbReference>
<keyword evidence="12" id="KW-0407">Ion channel</keyword>
<dbReference type="Proteomes" id="UP000824469">
    <property type="component" value="Unassembled WGS sequence"/>
</dbReference>
<evidence type="ECO:0000259" key="18">
    <source>
        <dbReference type="SMART" id="SM00079"/>
    </source>
</evidence>
<evidence type="ECO:0008006" key="21">
    <source>
        <dbReference type="Google" id="ProtNLM"/>
    </source>
</evidence>
<feature type="chain" id="PRO_5041357484" description="Glutamate receptor" evidence="16">
    <location>
        <begin position="39"/>
        <end position="911"/>
    </location>
</feature>
<evidence type="ECO:0000256" key="7">
    <source>
        <dbReference type="ARBA" id="ARBA00023065"/>
    </source>
</evidence>
<dbReference type="FunFam" id="3.40.190.10:FF:000054">
    <property type="entry name" value="Glutamate receptor"/>
    <property type="match status" value="1"/>
</dbReference>
<keyword evidence="13" id="KW-1015">Disulfide bond</keyword>
<feature type="domain" description="Solute-binding protein family 3/N-terminal" evidence="17">
    <location>
        <begin position="452"/>
        <end position="794"/>
    </location>
</feature>
<keyword evidence="9" id="KW-0675">Receptor</keyword>
<keyword evidence="20" id="KW-1185">Reference proteome</keyword>
<dbReference type="PANTHER" id="PTHR18966">
    <property type="entry name" value="IONOTROPIC GLUTAMATE RECEPTOR"/>
    <property type="match status" value="1"/>
</dbReference>
<dbReference type="InterPro" id="IPR001828">
    <property type="entry name" value="ANF_lig-bd_rcpt"/>
</dbReference>
<keyword evidence="6 15" id="KW-1133">Transmembrane helix</keyword>
<dbReference type="Gene3D" id="3.40.50.2300">
    <property type="match status" value="2"/>
</dbReference>
<evidence type="ECO:0000256" key="8">
    <source>
        <dbReference type="ARBA" id="ARBA00023136"/>
    </source>
</evidence>
<dbReference type="Pfam" id="PF10613">
    <property type="entry name" value="Lig_chan-Glu_bd"/>
    <property type="match status" value="1"/>
</dbReference>
<dbReference type="SUPFAM" id="SSF53822">
    <property type="entry name" value="Periplasmic binding protein-like I"/>
    <property type="match status" value="1"/>
</dbReference>
<feature type="signal peptide" evidence="16">
    <location>
        <begin position="1"/>
        <end position="38"/>
    </location>
</feature>
<comment type="similarity">
    <text evidence="2">Belongs to the glutamate-gated ion channel (TC 1.A.10.1) family.</text>
</comment>
<evidence type="ECO:0000256" key="6">
    <source>
        <dbReference type="ARBA" id="ARBA00022989"/>
    </source>
</evidence>
<name>A0AA38L6X1_TAXCH</name>
<keyword evidence="11" id="KW-1071">Ligand-gated ion channel</keyword>
<evidence type="ECO:0000256" key="11">
    <source>
        <dbReference type="ARBA" id="ARBA00023286"/>
    </source>
</evidence>
<feature type="transmembrane region" description="Helical" evidence="15">
    <location>
        <begin position="816"/>
        <end position="837"/>
    </location>
</feature>
<evidence type="ECO:0000256" key="3">
    <source>
        <dbReference type="ARBA" id="ARBA00022448"/>
    </source>
</evidence>
<keyword evidence="3" id="KW-0813">Transport</keyword>
<sequence>ALHYSSAMIATGYELWSSAMRNLILFLLLYVGLSGARPQEVTVGGVLDLGSYQGKQSDIAIKLAIQDVHNDPTLLNGTRLQFQTTEMGSTALINAGNVVKLFRENVISVVAPMTTDISNFVSFVADSAQVPLFTFAGNDPSMYMKHSAYSIQMIGRDAVQMKAIASLLTRYYWREVVVIFQDDELGLSGILALNNALQPFSARIVQKFPVSHDSFNNSSWTEILKRLEDDKTRSRVFLLHTSYGLARTIFLEAEHSGILKKQGFVWIVTEWVASSLDVPDDAIMDSMQGVIGVRRNIPHTPLFQNISTRWKDKLMSLYPNVTHSENIGIVGAYAYDSIWIIAKAIDALFRDSNLTELGFKSSGKYSTDVNIFQEGNALFQKAAENSFEGITGKITFSKTGLLEVDSYDIVNVVKREIRVVGSWSKERLSLARKGLEIIWPNGYSIPPSGSRKLLVGVPPHAVFAKFVNITDDNKNFSGFCIDVFQRALEKLPYHLDYDFQVSVNGNENPDYNDLVEQVANKTFDAVVADITILADRVAKVDFTQPYTDTGLVIMVRVKKNKSSGWPFLEPFTLSMWLTTAAFVVLTAAIFWLLERGENDALTGKTVKQMETSLWFSFTTIVFAHREKVMTSLGKLILIIWLFVVLILNSSYTASLASILTVQQLSPTIRDIETLRSSNVAVGHLTGSFVEAYLTDELKIDKSRLVSLVKPEDYVIPLRNGSIGAIVDETPYIHMVMSKHCGEFATVGRAFYRGGFGFLFAKGSPVVGEMTSAVLNLTQNRTELEEIRSKWFGPQSSSSCVDADGGGGSGQLSLRTFWGLFVITTTIYCLFITAYAGLKFYKSRQINTRVQDVQSNPIPPATPLVAIELGPLNSNLSSSSPPSPQYFSSQLYPNPHSDTNMVHPRRRRARSA</sequence>
<evidence type="ECO:0000256" key="9">
    <source>
        <dbReference type="ARBA" id="ARBA00023170"/>
    </source>
</evidence>
<protein>
    <recommendedName>
        <fullName evidence="21">Glutamate receptor</fullName>
    </recommendedName>
</protein>
<keyword evidence="7" id="KW-0406">Ion transport</keyword>
<dbReference type="SUPFAM" id="SSF53850">
    <property type="entry name" value="Periplasmic binding protein-like II"/>
    <property type="match status" value="1"/>
</dbReference>
<evidence type="ECO:0000256" key="12">
    <source>
        <dbReference type="ARBA" id="ARBA00023303"/>
    </source>
</evidence>
<dbReference type="InterPro" id="IPR028082">
    <property type="entry name" value="Peripla_BP_I"/>
</dbReference>
<dbReference type="InterPro" id="IPR001320">
    <property type="entry name" value="Iontro_rcpt_C"/>
</dbReference>
<keyword evidence="5 16" id="KW-0732">Signal</keyword>
<evidence type="ECO:0000256" key="16">
    <source>
        <dbReference type="SAM" id="SignalP"/>
    </source>
</evidence>
<dbReference type="InterPro" id="IPR019594">
    <property type="entry name" value="Glu/Gly-bd"/>
</dbReference>
<dbReference type="Pfam" id="PF00060">
    <property type="entry name" value="Lig_chan"/>
    <property type="match status" value="1"/>
</dbReference>
<accession>A0AA38L6X1</accession>
<feature type="transmembrane region" description="Helical" evidence="15">
    <location>
        <begin position="635"/>
        <end position="659"/>
    </location>
</feature>
<dbReference type="Gene3D" id="1.10.287.70">
    <property type="match status" value="1"/>
</dbReference>
<evidence type="ECO:0000256" key="14">
    <source>
        <dbReference type="SAM" id="MobiDB-lite"/>
    </source>
</evidence>
<dbReference type="InterPro" id="IPR001638">
    <property type="entry name" value="Solute-binding_3/MltF_N"/>
</dbReference>
<evidence type="ECO:0000313" key="20">
    <source>
        <dbReference type="Proteomes" id="UP000824469"/>
    </source>
</evidence>
<evidence type="ECO:0000256" key="4">
    <source>
        <dbReference type="ARBA" id="ARBA00022692"/>
    </source>
</evidence>
<keyword evidence="10" id="KW-0325">Glycoprotein</keyword>
<dbReference type="AlphaFoldDB" id="A0AA38L6X1"/>
<dbReference type="Pfam" id="PF01094">
    <property type="entry name" value="ANF_receptor"/>
    <property type="match status" value="1"/>
</dbReference>
<evidence type="ECO:0000313" key="19">
    <source>
        <dbReference type="EMBL" id="KAH9314148.1"/>
    </source>
</evidence>
<dbReference type="EMBL" id="JAHRHJ020000005">
    <property type="protein sequence ID" value="KAH9314148.1"/>
    <property type="molecule type" value="Genomic_DNA"/>
</dbReference>
<evidence type="ECO:0000259" key="17">
    <source>
        <dbReference type="SMART" id="SM00062"/>
    </source>
</evidence>
<keyword evidence="8 15" id="KW-0472">Membrane</keyword>
<evidence type="ECO:0000256" key="1">
    <source>
        <dbReference type="ARBA" id="ARBA00004141"/>
    </source>
</evidence>
<evidence type="ECO:0000256" key="2">
    <source>
        <dbReference type="ARBA" id="ARBA00008685"/>
    </source>
</evidence>
<dbReference type="FunFam" id="1.10.287.70:FF:000037">
    <property type="entry name" value="Glutamate receptor"/>
    <property type="match status" value="1"/>
</dbReference>
<dbReference type="Gene3D" id="3.40.190.10">
    <property type="entry name" value="Periplasmic binding protein-like II"/>
    <property type="match status" value="1"/>
</dbReference>
<dbReference type="InterPro" id="IPR017103">
    <property type="entry name" value="Iontropic_Glu_rcpt_pln"/>
</dbReference>
<feature type="compositionally biased region" description="Basic residues" evidence="14">
    <location>
        <begin position="902"/>
        <end position="911"/>
    </location>
</feature>
<feature type="domain" description="Ionotropic glutamate receptor C-terminal" evidence="18">
    <location>
        <begin position="452"/>
        <end position="793"/>
    </location>
</feature>
<dbReference type="SMART" id="SM00062">
    <property type="entry name" value="PBPb"/>
    <property type="match status" value="1"/>
</dbReference>
<dbReference type="InterPro" id="IPR015683">
    <property type="entry name" value="Ionotropic_Glu_rcpt"/>
</dbReference>
<feature type="compositionally biased region" description="Low complexity" evidence="14">
    <location>
        <begin position="874"/>
        <end position="892"/>
    </location>
</feature>
<dbReference type="SMART" id="SM00079">
    <property type="entry name" value="PBPe"/>
    <property type="match status" value="1"/>
</dbReference>